<dbReference type="Proteomes" id="UP001465976">
    <property type="component" value="Unassembled WGS sequence"/>
</dbReference>
<accession>A0ABR3EK65</accession>
<dbReference type="EMBL" id="JBAHYK010003711">
    <property type="protein sequence ID" value="KAL0563272.1"/>
    <property type="molecule type" value="Genomic_DNA"/>
</dbReference>
<protein>
    <submittedName>
        <fullName evidence="1">Uncharacterized protein</fullName>
    </submittedName>
</protein>
<gene>
    <name evidence="1" type="ORF">V5O48_018799</name>
</gene>
<evidence type="ECO:0000313" key="1">
    <source>
        <dbReference type="EMBL" id="KAL0563272.1"/>
    </source>
</evidence>
<evidence type="ECO:0000313" key="2">
    <source>
        <dbReference type="Proteomes" id="UP001465976"/>
    </source>
</evidence>
<sequence length="71" mass="7662">MGRTVACIAGPFEVIVPYAVEKPDPALLNFDFIRSAILRTIPGTQTTIQTLCLVALCPPLTPIPPLTKKTK</sequence>
<name>A0ABR3EK65_9AGAR</name>
<reference evidence="1 2" key="1">
    <citation type="submission" date="2024-02" db="EMBL/GenBank/DDBJ databases">
        <title>A draft genome for the cacao thread blight pathogen Marasmius crinis-equi.</title>
        <authorList>
            <person name="Cohen S.P."/>
            <person name="Baruah I.K."/>
            <person name="Amoako-Attah I."/>
            <person name="Bukari Y."/>
            <person name="Meinhardt L.W."/>
            <person name="Bailey B.A."/>
        </authorList>
    </citation>
    <scope>NUCLEOTIDE SEQUENCE [LARGE SCALE GENOMIC DNA]</scope>
    <source>
        <strain evidence="1 2">GH-76</strain>
    </source>
</reference>
<keyword evidence="2" id="KW-1185">Reference proteome</keyword>
<comment type="caution">
    <text evidence="1">The sequence shown here is derived from an EMBL/GenBank/DDBJ whole genome shotgun (WGS) entry which is preliminary data.</text>
</comment>
<organism evidence="1 2">
    <name type="scientific">Marasmius crinis-equi</name>
    <dbReference type="NCBI Taxonomy" id="585013"/>
    <lineage>
        <taxon>Eukaryota</taxon>
        <taxon>Fungi</taxon>
        <taxon>Dikarya</taxon>
        <taxon>Basidiomycota</taxon>
        <taxon>Agaricomycotina</taxon>
        <taxon>Agaricomycetes</taxon>
        <taxon>Agaricomycetidae</taxon>
        <taxon>Agaricales</taxon>
        <taxon>Marasmiineae</taxon>
        <taxon>Marasmiaceae</taxon>
        <taxon>Marasmius</taxon>
    </lineage>
</organism>
<proteinExistence type="predicted"/>